<dbReference type="Proteomes" id="UP001054837">
    <property type="component" value="Unassembled WGS sequence"/>
</dbReference>
<organism evidence="2 3">
    <name type="scientific">Caerostris darwini</name>
    <dbReference type="NCBI Taxonomy" id="1538125"/>
    <lineage>
        <taxon>Eukaryota</taxon>
        <taxon>Metazoa</taxon>
        <taxon>Ecdysozoa</taxon>
        <taxon>Arthropoda</taxon>
        <taxon>Chelicerata</taxon>
        <taxon>Arachnida</taxon>
        <taxon>Araneae</taxon>
        <taxon>Araneomorphae</taxon>
        <taxon>Entelegynae</taxon>
        <taxon>Araneoidea</taxon>
        <taxon>Araneidae</taxon>
        <taxon>Caerostris</taxon>
    </lineage>
</organism>
<evidence type="ECO:0000313" key="2">
    <source>
        <dbReference type="EMBL" id="GIX99177.1"/>
    </source>
</evidence>
<comment type="caution">
    <text evidence="2">The sequence shown here is derived from an EMBL/GenBank/DDBJ whole genome shotgun (WGS) entry which is preliminary data.</text>
</comment>
<keyword evidence="3" id="KW-1185">Reference proteome</keyword>
<sequence>MKEKIPNPSKILNHRQDQSRKNSSQTLRETLFFLIITPSRLQGHFGLRPAFPLVPPIYEPHHHFASAPAITPIEVSWPYLTLGKGKGAGELENRSVGAVKSGDHLLDLRILLLKRGCGDGLW</sequence>
<dbReference type="AlphaFoldDB" id="A0AAV4PVH4"/>
<gene>
    <name evidence="2" type="ORF">CDAR_522711</name>
</gene>
<name>A0AAV4PVH4_9ARAC</name>
<protein>
    <submittedName>
        <fullName evidence="2">Uncharacterized protein</fullName>
    </submittedName>
</protein>
<feature type="region of interest" description="Disordered" evidence="1">
    <location>
        <begin position="1"/>
        <end position="24"/>
    </location>
</feature>
<dbReference type="EMBL" id="BPLQ01003276">
    <property type="protein sequence ID" value="GIX99177.1"/>
    <property type="molecule type" value="Genomic_DNA"/>
</dbReference>
<evidence type="ECO:0000256" key="1">
    <source>
        <dbReference type="SAM" id="MobiDB-lite"/>
    </source>
</evidence>
<accession>A0AAV4PVH4</accession>
<evidence type="ECO:0000313" key="3">
    <source>
        <dbReference type="Proteomes" id="UP001054837"/>
    </source>
</evidence>
<reference evidence="2 3" key="1">
    <citation type="submission" date="2021-06" db="EMBL/GenBank/DDBJ databases">
        <title>Caerostris darwini draft genome.</title>
        <authorList>
            <person name="Kono N."/>
            <person name="Arakawa K."/>
        </authorList>
    </citation>
    <scope>NUCLEOTIDE SEQUENCE [LARGE SCALE GENOMIC DNA]</scope>
</reference>
<proteinExistence type="predicted"/>